<dbReference type="Pfam" id="PF13481">
    <property type="entry name" value="AAA_25"/>
    <property type="match status" value="1"/>
</dbReference>
<keyword evidence="2" id="KW-0378">Hydrolase</keyword>
<name>A0A514CVQ2_9CAUD</name>
<gene>
    <name evidence="2" type="ORF">Axy21_017</name>
</gene>
<keyword evidence="3" id="KW-1185">Reference proteome</keyword>
<proteinExistence type="predicted"/>
<keyword evidence="2" id="KW-0067">ATP-binding</keyword>
<dbReference type="SUPFAM" id="SSF52540">
    <property type="entry name" value="P-loop containing nucleoside triphosphate hydrolases"/>
    <property type="match status" value="1"/>
</dbReference>
<dbReference type="Gene3D" id="3.40.50.300">
    <property type="entry name" value="P-loop containing nucleotide triphosphate hydrolases"/>
    <property type="match status" value="1"/>
</dbReference>
<feature type="region of interest" description="Disordered" evidence="1">
    <location>
        <begin position="420"/>
        <end position="457"/>
    </location>
</feature>
<dbReference type="Proteomes" id="UP000319935">
    <property type="component" value="Segment"/>
</dbReference>
<evidence type="ECO:0000256" key="1">
    <source>
        <dbReference type="SAM" id="MobiDB-lite"/>
    </source>
</evidence>
<evidence type="ECO:0000313" key="3">
    <source>
        <dbReference type="Proteomes" id="UP000319935"/>
    </source>
</evidence>
<organism evidence="2 3">
    <name type="scientific">Achromobacter phage vB_AxyP_19-32_Axy21</name>
    <dbReference type="NCBI Taxonomy" id="2591045"/>
    <lineage>
        <taxon>Viruses</taxon>
        <taxon>Duplodnaviria</taxon>
        <taxon>Heunggongvirae</taxon>
        <taxon>Uroviricota</taxon>
        <taxon>Caudoviricetes</taxon>
        <taxon>Autographivirales</taxon>
        <taxon>Autoscriptoviridae</taxon>
        <taxon>Axyvirus</taxon>
        <taxon>Axyvirus 1932Axy21</taxon>
    </lineage>
</organism>
<sequence length="498" mass="54518">MKSLLNRQRWRAIKALVPKDMQTPEGLVYMQWLECYYEQFSGHENVNTGDLRWLIQQRLPPDTSPEARELTLRFVERLETEYVDEESMKGALNVVYDDDFAGRAGRLLMEYQQGGNVDVVTKVEELARLAKRAKSNGKADEFNRKTISEILAEKANDSGLKFDAQMFPTLHNCVGGLRGGKLVGVAARPDKGKTSLVAALLAMWVPQAVKYFGPERPVLWLNNEGTSDEIKARMYQAALRIDLTEMVRRDKAGTLEADYIAALGVQCIDHIRIKDAHGSSLAHAEQMIEDMNPCIVVFDMVANFRMDVGDGNKADAVERAWQNIRELAVMYNSLNIGTVQVSQDGDGQLYPQYSFLKDSRVGIQGALDLQLMMGAENSADMQNIRGLATPKNKQSVAGNPSHARAIYYFDYHRCVFQEQSSDTPTVSHEGPKVAGPQAQGAVPGRSGSQDGRDTSAPVVAVPGVPAAAAVLQQQAPVQLGPVPAIVAEVAGVLGGNGA</sequence>
<keyword evidence="2" id="KW-0347">Helicase</keyword>
<keyword evidence="2" id="KW-0547">Nucleotide-binding</keyword>
<protein>
    <submittedName>
        <fullName evidence="2">Putative DNA helicase</fullName>
    </submittedName>
</protein>
<reference evidence="2 3" key="1">
    <citation type="submission" date="2019-05" db="EMBL/GenBank/DDBJ databases">
        <title>Complete genome sequence of sixteen phages from Abidjan, cote d'Ivoire, isolated on a single strain of Achromobacter xylosoxidans.</title>
        <authorList>
            <person name="Essoh C."/>
            <person name="Vernadet J.-P."/>
            <person name="Vergnaud G."/>
            <person name="Pourcel C."/>
        </authorList>
    </citation>
    <scope>NUCLEOTIDE SEQUENCE [LARGE SCALE GENOMIC DNA]</scope>
</reference>
<accession>A0A514CVQ2</accession>
<evidence type="ECO:0000313" key="2">
    <source>
        <dbReference type="EMBL" id="QDH84550.1"/>
    </source>
</evidence>
<dbReference type="InterPro" id="IPR027417">
    <property type="entry name" value="P-loop_NTPase"/>
</dbReference>
<dbReference type="EMBL" id="MK962638">
    <property type="protein sequence ID" value="QDH84550.1"/>
    <property type="molecule type" value="Genomic_DNA"/>
</dbReference>
<dbReference type="GO" id="GO:0004386">
    <property type="term" value="F:helicase activity"/>
    <property type="evidence" value="ECO:0007669"/>
    <property type="project" value="UniProtKB-KW"/>
</dbReference>